<organism evidence="15 16">
    <name type="scientific">Mya arenaria</name>
    <name type="common">Soft-shell clam</name>
    <dbReference type="NCBI Taxonomy" id="6604"/>
    <lineage>
        <taxon>Eukaryota</taxon>
        <taxon>Metazoa</taxon>
        <taxon>Spiralia</taxon>
        <taxon>Lophotrochozoa</taxon>
        <taxon>Mollusca</taxon>
        <taxon>Bivalvia</taxon>
        <taxon>Autobranchia</taxon>
        <taxon>Heteroconchia</taxon>
        <taxon>Euheterodonta</taxon>
        <taxon>Imparidentia</taxon>
        <taxon>Neoheterodontei</taxon>
        <taxon>Myida</taxon>
        <taxon>Myoidea</taxon>
        <taxon>Myidae</taxon>
        <taxon>Mya</taxon>
    </lineage>
</organism>
<feature type="region of interest" description="Disordered" evidence="13">
    <location>
        <begin position="266"/>
        <end position="297"/>
    </location>
</feature>
<dbReference type="InterPro" id="IPR058883">
    <property type="entry name" value="DZIP1_dom"/>
</dbReference>
<proteinExistence type="inferred from homology"/>
<evidence type="ECO:0000256" key="10">
    <source>
        <dbReference type="ARBA" id="ARBA00023273"/>
    </source>
</evidence>
<feature type="compositionally biased region" description="Basic residues" evidence="13">
    <location>
        <begin position="608"/>
        <end position="618"/>
    </location>
</feature>
<dbReference type="PANTHER" id="PTHR21502">
    <property type="entry name" value="ZINC FINGER PROTEIN DZIP1"/>
    <property type="match status" value="1"/>
</dbReference>
<feature type="compositionally biased region" description="Low complexity" evidence="13">
    <location>
        <begin position="734"/>
        <end position="749"/>
    </location>
</feature>
<feature type="compositionally biased region" description="Low complexity" evidence="13">
    <location>
        <begin position="284"/>
        <end position="296"/>
    </location>
</feature>
<accession>A0ABY7G352</accession>
<name>A0ABY7G352_MYAAR</name>
<feature type="region of interest" description="Disordered" evidence="13">
    <location>
        <begin position="608"/>
        <end position="784"/>
    </location>
</feature>
<evidence type="ECO:0000256" key="11">
    <source>
        <dbReference type="PROSITE-ProRule" id="PRU00042"/>
    </source>
</evidence>
<dbReference type="InterPro" id="IPR032714">
    <property type="entry name" value="DZIP1_N"/>
</dbReference>
<dbReference type="Pfam" id="PF13815">
    <property type="entry name" value="Dzip-like_N"/>
    <property type="match status" value="1"/>
</dbReference>
<feature type="compositionally biased region" description="Acidic residues" evidence="13">
    <location>
        <begin position="707"/>
        <end position="719"/>
    </location>
</feature>
<sequence length="784" mass="87892">VSQLEEGGRIIIPEFGGGSYVSHSLEQIPLGDIHAAKHLKNIPSIMDILLSLLKLTVENKENSEANMATKFMPPQSAMQHNSQFYDSAYPASSFQQSHDGPGQNGRGFAFRKRYEKIDWRRIASIDIDNVARTLDFNALQDNIMNITFCNLEGELDIRMVDPNFIKIFKLAQLSIEYLLHSQEYLTSKLSSVDGALKKSNEEHDETKASLVKLKEELAAVKKESHKRKKLLIAQQQLIHAGPGTYNKCPFCSKAFLNSSFLQSHIHRRHGGASPSDQATPSSNQQQQEPGQQGPQQFSTALEHEFEEIRERLRQTEGQLQRERKARKNLEKQPKFAEAVNNLSPEQQSDLEKVKAMFMKELRVANQRSEEAEQRLAELTGGAKRSNLGDMQDDTDNEREMLRHQREEVAQLREQLQDQMHNVESSVQSQFERQDEQWQQRVDDMKRQHGQELRKKEDVKSKSAITKHPKLESSPPIEKSSSEDNNSSSEEEQVKAAAETRVSRMEPSDDEDEDTELGTGSGTQSSFQRSQTATARSELTIGTERSGEVTLRTTQFLEKLRANPSLKIMRDELVSLLQENLEKIGIAPGTKCISNEILASKLAHLRTRRQQLAQKHARRPVSGTLPGSNQSIPTSGFGSSGSQVRGPSPKPRPAGPTQGMAQSSQQGPRAPPRSHSPVQRGAPSPRRTESPLRKSAASSAEYTSTQWDSEEDESESDEEGPAFTPVPSRPGFPTPQSRQAQPAPAPRSQPKTIQSKPLQADDDDDEDDWLESDRVVRGRESRQVL</sequence>
<evidence type="ECO:0000256" key="4">
    <source>
        <dbReference type="ARBA" id="ARBA00022490"/>
    </source>
</evidence>
<evidence type="ECO:0000256" key="5">
    <source>
        <dbReference type="ARBA" id="ARBA00022723"/>
    </source>
</evidence>
<keyword evidence="16" id="KW-1185">Reference proteome</keyword>
<reference evidence="15" key="1">
    <citation type="submission" date="2022-11" db="EMBL/GenBank/DDBJ databases">
        <title>Centuries of genome instability and evolution in soft-shell clam transmissible cancer (bioRxiv).</title>
        <authorList>
            <person name="Hart S.F.M."/>
            <person name="Yonemitsu M.A."/>
            <person name="Giersch R.M."/>
            <person name="Beal B.F."/>
            <person name="Arriagada G."/>
            <person name="Davis B.W."/>
            <person name="Ostrander E.A."/>
            <person name="Goff S.P."/>
            <person name="Metzger M.J."/>
        </authorList>
    </citation>
    <scope>NUCLEOTIDE SEQUENCE</scope>
    <source>
        <strain evidence="15">MELC-2E11</strain>
        <tissue evidence="15">Siphon/mantle</tissue>
    </source>
</reference>
<feature type="domain" description="C2H2-type" evidence="14">
    <location>
        <begin position="246"/>
        <end position="274"/>
    </location>
</feature>
<evidence type="ECO:0000256" key="12">
    <source>
        <dbReference type="SAM" id="Coils"/>
    </source>
</evidence>
<feature type="coiled-coil region" evidence="12">
    <location>
        <begin position="196"/>
        <end position="223"/>
    </location>
</feature>
<gene>
    <name evidence="15" type="ORF">MAR_014601</name>
</gene>
<dbReference type="Proteomes" id="UP001164746">
    <property type="component" value="Chromosome 15"/>
</dbReference>
<feature type="compositionally biased region" description="Polar residues" evidence="13">
    <location>
        <begin position="523"/>
        <end position="536"/>
    </location>
</feature>
<keyword evidence="4" id="KW-0963">Cytoplasm</keyword>
<keyword evidence="9" id="KW-0206">Cytoskeleton</keyword>
<keyword evidence="8 12" id="KW-0175">Coiled coil</keyword>
<dbReference type="PROSITE" id="PS00028">
    <property type="entry name" value="ZINC_FINGER_C2H2_1"/>
    <property type="match status" value="1"/>
</dbReference>
<evidence type="ECO:0000313" key="16">
    <source>
        <dbReference type="Proteomes" id="UP001164746"/>
    </source>
</evidence>
<feature type="compositionally biased region" description="Low complexity" evidence="13">
    <location>
        <begin position="471"/>
        <end position="487"/>
    </location>
</feature>
<dbReference type="InterPro" id="IPR013087">
    <property type="entry name" value="Znf_C2H2_type"/>
</dbReference>
<dbReference type="EMBL" id="CP111026">
    <property type="protein sequence ID" value="WAR28897.1"/>
    <property type="molecule type" value="Genomic_DNA"/>
</dbReference>
<dbReference type="PANTHER" id="PTHR21502:SF3">
    <property type="entry name" value="CILIUM ASSEMBLY PROTEIN DZIP1L"/>
    <property type="match status" value="1"/>
</dbReference>
<dbReference type="Pfam" id="PF25977">
    <property type="entry name" value="DZIP1"/>
    <property type="match status" value="1"/>
</dbReference>
<comment type="subcellular location">
    <subcellularLocation>
        <location evidence="2">Cytoplasm</location>
        <location evidence="2">Cytoskeleton</location>
        <location evidence="2">Cilium basal body</location>
    </subcellularLocation>
    <subcellularLocation>
        <location evidence="1">Cytoplasm</location>
        <location evidence="1">Cytoskeleton</location>
        <location evidence="1">Microtubule organizing center</location>
        <location evidence="1">Centrosome</location>
        <location evidence="1">Centriole</location>
    </subcellularLocation>
</comment>
<evidence type="ECO:0000256" key="8">
    <source>
        <dbReference type="ARBA" id="ARBA00023054"/>
    </source>
</evidence>
<feature type="compositionally biased region" description="Basic and acidic residues" evidence="13">
    <location>
        <begin position="770"/>
        <end position="784"/>
    </location>
</feature>
<keyword evidence="5" id="KW-0479">Metal-binding</keyword>
<feature type="compositionally biased region" description="Polar residues" evidence="13">
    <location>
        <begin position="624"/>
        <end position="644"/>
    </location>
</feature>
<evidence type="ECO:0000256" key="2">
    <source>
        <dbReference type="ARBA" id="ARBA00004120"/>
    </source>
</evidence>
<comment type="similarity">
    <text evidence="3">Belongs to the DZIP C2H2-type zinc-finger protein family.</text>
</comment>
<keyword evidence="10" id="KW-0966">Cell projection</keyword>
<evidence type="ECO:0000313" key="15">
    <source>
        <dbReference type="EMBL" id="WAR28897.1"/>
    </source>
</evidence>
<evidence type="ECO:0000256" key="7">
    <source>
        <dbReference type="ARBA" id="ARBA00022833"/>
    </source>
</evidence>
<protein>
    <submittedName>
        <fullName evidence="15">DZI1L-like protein</fullName>
    </submittedName>
</protein>
<keyword evidence="6 11" id="KW-0863">Zinc-finger</keyword>
<evidence type="ECO:0000256" key="13">
    <source>
        <dbReference type="SAM" id="MobiDB-lite"/>
    </source>
</evidence>
<feature type="compositionally biased region" description="Polar residues" evidence="13">
    <location>
        <begin position="274"/>
        <end position="283"/>
    </location>
</feature>
<feature type="compositionally biased region" description="Acidic residues" evidence="13">
    <location>
        <begin position="759"/>
        <end position="769"/>
    </location>
</feature>
<feature type="compositionally biased region" description="Polar residues" evidence="13">
    <location>
        <begin position="418"/>
        <end position="430"/>
    </location>
</feature>
<dbReference type="PROSITE" id="PS50157">
    <property type="entry name" value="ZINC_FINGER_C2H2_2"/>
    <property type="match status" value="1"/>
</dbReference>
<dbReference type="InterPro" id="IPR051241">
    <property type="entry name" value="DZIP_RILPL"/>
</dbReference>
<evidence type="ECO:0000256" key="1">
    <source>
        <dbReference type="ARBA" id="ARBA00004114"/>
    </source>
</evidence>
<feature type="compositionally biased region" description="Basic and acidic residues" evidence="13">
    <location>
        <begin position="431"/>
        <end position="460"/>
    </location>
</feature>
<feature type="compositionally biased region" description="Polar residues" evidence="13">
    <location>
        <begin position="695"/>
        <end position="706"/>
    </location>
</feature>
<feature type="region of interest" description="Disordered" evidence="13">
    <location>
        <begin position="315"/>
        <end position="339"/>
    </location>
</feature>
<feature type="region of interest" description="Disordered" evidence="13">
    <location>
        <begin position="418"/>
        <end position="545"/>
    </location>
</feature>
<feature type="region of interest" description="Disordered" evidence="13">
    <location>
        <begin position="368"/>
        <end position="393"/>
    </location>
</feature>
<keyword evidence="7" id="KW-0862">Zinc</keyword>
<feature type="non-terminal residue" evidence="15">
    <location>
        <position position="1"/>
    </location>
</feature>
<evidence type="ECO:0000256" key="6">
    <source>
        <dbReference type="ARBA" id="ARBA00022771"/>
    </source>
</evidence>
<evidence type="ECO:0000256" key="3">
    <source>
        <dbReference type="ARBA" id="ARBA00009131"/>
    </source>
</evidence>
<evidence type="ECO:0000259" key="14">
    <source>
        <dbReference type="PROSITE" id="PS50157"/>
    </source>
</evidence>
<feature type="compositionally biased region" description="Basic and acidic residues" evidence="13">
    <location>
        <begin position="315"/>
        <end position="334"/>
    </location>
</feature>
<evidence type="ECO:0000256" key="9">
    <source>
        <dbReference type="ARBA" id="ARBA00023212"/>
    </source>
</evidence>